<feature type="domain" description="N-acetyltransferase" evidence="3">
    <location>
        <begin position="3"/>
        <end position="172"/>
    </location>
</feature>
<keyword evidence="1 4" id="KW-0808">Transferase</keyword>
<keyword evidence="2" id="KW-0012">Acyltransferase</keyword>
<dbReference type="PANTHER" id="PTHR43877">
    <property type="entry name" value="AMINOALKYLPHOSPHONATE N-ACETYLTRANSFERASE-RELATED-RELATED"/>
    <property type="match status" value="1"/>
</dbReference>
<evidence type="ECO:0000313" key="4">
    <source>
        <dbReference type="EMBL" id="QDH21129.1"/>
    </source>
</evidence>
<reference evidence="4 5" key="1">
    <citation type="submission" date="2019-06" db="EMBL/GenBank/DDBJ databases">
        <title>Saccharibacillus brassicae sp. nov., an endophytic bacterium isolated from Chinese cabbage seeds (Brassica pekinensis).</title>
        <authorList>
            <person name="Jiang L."/>
            <person name="Lee J."/>
            <person name="Kim S.W."/>
        </authorList>
    </citation>
    <scope>NUCLEOTIDE SEQUENCE [LARGE SCALE GENOMIC DNA]</scope>
    <source>
        <strain evidence="5">KCTC 43072 / ATSA2</strain>
    </source>
</reference>
<dbReference type="AlphaFoldDB" id="A0A4Y6UTZ4"/>
<dbReference type="SUPFAM" id="SSF55729">
    <property type="entry name" value="Acyl-CoA N-acyltransferases (Nat)"/>
    <property type="match status" value="1"/>
</dbReference>
<dbReference type="EMBL" id="CP041217">
    <property type="protein sequence ID" value="QDH21129.1"/>
    <property type="molecule type" value="Genomic_DNA"/>
</dbReference>
<dbReference type="InterPro" id="IPR000182">
    <property type="entry name" value="GNAT_dom"/>
</dbReference>
<protein>
    <submittedName>
        <fullName evidence="4">GNAT family N-acetyltransferase</fullName>
    </submittedName>
</protein>
<dbReference type="PANTHER" id="PTHR43877:SF2">
    <property type="entry name" value="AMINOALKYLPHOSPHONATE N-ACETYLTRANSFERASE-RELATED"/>
    <property type="match status" value="1"/>
</dbReference>
<dbReference type="Proteomes" id="UP000316968">
    <property type="component" value="Chromosome"/>
</dbReference>
<dbReference type="Gene3D" id="3.40.630.30">
    <property type="match status" value="1"/>
</dbReference>
<dbReference type="Pfam" id="PF00583">
    <property type="entry name" value="Acetyltransf_1"/>
    <property type="match status" value="1"/>
</dbReference>
<accession>A0A4Y6UTZ4</accession>
<evidence type="ECO:0000259" key="3">
    <source>
        <dbReference type="PROSITE" id="PS51186"/>
    </source>
</evidence>
<dbReference type="PROSITE" id="PS51186">
    <property type="entry name" value="GNAT"/>
    <property type="match status" value="1"/>
</dbReference>
<sequence>MNIKLRTCDERDLQELREISIETFSDTFGEQNKPDNMQAYLEKAFDEQRLLRELKTVNSTFFFLELDGQLAGFLKINTDEAQSEPMGAEALEIERIYVRRTFQQKGLGQTLIDKAFERAAAQRKRSVWLGVWEKNEKAAAFYAKNGFVRTGSHTFMMGDEEQTDWIMTKTLEPQKEPQ</sequence>
<evidence type="ECO:0000313" key="5">
    <source>
        <dbReference type="Proteomes" id="UP000316968"/>
    </source>
</evidence>
<dbReference type="CDD" id="cd04301">
    <property type="entry name" value="NAT_SF"/>
    <property type="match status" value="1"/>
</dbReference>
<dbReference type="InterPro" id="IPR050832">
    <property type="entry name" value="Bact_Acetyltransf"/>
</dbReference>
<organism evidence="4 5">
    <name type="scientific">Saccharibacillus brassicae</name>
    <dbReference type="NCBI Taxonomy" id="2583377"/>
    <lineage>
        <taxon>Bacteria</taxon>
        <taxon>Bacillati</taxon>
        <taxon>Bacillota</taxon>
        <taxon>Bacilli</taxon>
        <taxon>Bacillales</taxon>
        <taxon>Paenibacillaceae</taxon>
        <taxon>Saccharibacillus</taxon>
    </lineage>
</organism>
<gene>
    <name evidence="4" type="ORF">FFV09_09855</name>
</gene>
<dbReference type="OrthoDB" id="7205533at2"/>
<keyword evidence="5" id="KW-1185">Reference proteome</keyword>
<proteinExistence type="predicted"/>
<dbReference type="RefSeq" id="WP_141447676.1">
    <property type="nucleotide sequence ID" value="NZ_CP041217.1"/>
</dbReference>
<name>A0A4Y6UTZ4_SACBS</name>
<evidence type="ECO:0000256" key="2">
    <source>
        <dbReference type="ARBA" id="ARBA00023315"/>
    </source>
</evidence>
<dbReference type="GO" id="GO:0016747">
    <property type="term" value="F:acyltransferase activity, transferring groups other than amino-acyl groups"/>
    <property type="evidence" value="ECO:0007669"/>
    <property type="project" value="InterPro"/>
</dbReference>
<evidence type="ECO:0000256" key="1">
    <source>
        <dbReference type="ARBA" id="ARBA00022679"/>
    </source>
</evidence>
<dbReference type="KEGG" id="saca:FFV09_09855"/>
<dbReference type="InterPro" id="IPR016181">
    <property type="entry name" value="Acyl_CoA_acyltransferase"/>
</dbReference>